<keyword evidence="2" id="KW-0812">Transmembrane</keyword>
<name>A0ABS6BVG8_9CLOT</name>
<keyword evidence="4" id="KW-1185">Reference proteome</keyword>
<gene>
    <name evidence="3" type="ORF">KPL37_09415</name>
</gene>
<evidence type="ECO:0000313" key="3">
    <source>
        <dbReference type="EMBL" id="MBU3159969.1"/>
    </source>
</evidence>
<feature type="compositionally biased region" description="Basic and acidic residues" evidence="1">
    <location>
        <begin position="26"/>
        <end position="36"/>
    </location>
</feature>
<dbReference type="EMBL" id="JAHLDV010000017">
    <property type="protein sequence ID" value="MBU3159969.1"/>
    <property type="molecule type" value="Genomic_DNA"/>
</dbReference>
<evidence type="ECO:0000256" key="2">
    <source>
        <dbReference type="SAM" id="Phobius"/>
    </source>
</evidence>
<evidence type="ECO:0008006" key="5">
    <source>
        <dbReference type="Google" id="ProtNLM"/>
    </source>
</evidence>
<feature type="region of interest" description="Disordered" evidence="1">
    <location>
        <begin position="1"/>
        <end position="20"/>
    </location>
</feature>
<sequence>MNKDDVENKNNKDNNDNNEIINKLYSNRDKSEKYNSKTEYGASNKLKNDTESKKYIKEMHDIADKNEFKNNIVVIGLGIVVVSIIIFSILMNTSFMKPKTDVVKSKTATKNSASITTATNTDKAVVGPANIYEYLNVQANRTSVLKKAVDLNHGSKKGLNVYLISEILRSNEYAIPAKTTTVKQLMSSLIALDWKKNRNIAQLKKGDLCFTTDMPGKVGTPSHAYIFMGWVKEGKTDYANICDGQIEEFSTILHKRNLSITTTNKDKFSFFLRK</sequence>
<keyword evidence="2" id="KW-0472">Membrane</keyword>
<accession>A0ABS6BVG8</accession>
<dbReference type="RefSeq" id="WP_216148504.1">
    <property type="nucleotide sequence ID" value="NZ_JAHLDV010000017.1"/>
</dbReference>
<proteinExistence type="predicted"/>
<feature type="region of interest" description="Disordered" evidence="1">
    <location>
        <begin position="25"/>
        <end position="45"/>
    </location>
</feature>
<dbReference type="Proteomes" id="UP000776252">
    <property type="component" value="Unassembled WGS sequence"/>
</dbReference>
<protein>
    <recommendedName>
        <fullName evidence="5">Lipoprotein</fullName>
    </recommendedName>
</protein>
<keyword evidence="2" id="KW-1133">Transmembrane helix</keyword>
<evidence type="ECO:0000256" key="1">
    <source>
        <dbReference type="SAM" id="MobiDB-lite"/>
    </source>
</evidence>
<comment type="caution">
    <text evidence="3">The sequence shown here is derived from an EMBL/GenBank/DDBJ whole genome shotgun (WGS) entry which is preliminary data.</text>
</comment>
<feature type="compositionally biased region" description="Basic and acidic residues" evidence="1">
    <location>
        <begin position="1"/>
        <end position="15"/>
    </location>
</feature>
<organism evidence="3 4">
    <name type="scientific">Clostridium frigoris</name>
    <dbReference type="NCBI Taxonomy" id="205327"/>
    <lineage>
        <taxon>Bacteria</taxon>
        <taxon>Bacillati</taxon>
        <taxon>Bacillota</taxon>
        <taxon>Clostridia</taxon>
        <taxon>Eubacteriales</taxon>
        <taxon>Clostridiaceae</taxon>
        <taxon>Clostridium</taxon>
    </lineage>
</organism>
<reference evidence="3 4" key="1">
    <citation type="submission" date="2021-06" db="EMBL/GenBank/DDBJ databases">
        <title>Clostridia strains as spoilage organisms.</title>
        <authorList>
            <person name="Wambui J."/>
            <person name="Stephan R."/>
            <person name="Stevens M.J.A."/>
        </authorList>
    </citation>
    <scope>NUCLEOTIDE SEQUENCE [LARGE SCALE GENOMIC DNA]</scope>
    <source>
        <strain evidence="3 4">DSM 14204</strain>
    </source>
</reference>
<feature type="transmembrane region" description="Helical" evidence="2">
    <location>
        <begin position="72"/>
        <end position="90"/>
    </location>
</feature>
<evidence type="ECO:0000313" key="4">
    <source>
        <dbReference type="Proteomes" id="UP000776252"/>
    </source>
</evidence>